<accession>A0A5Z0BF91</accession>
<dbReference type="EMBL" id="AACEKF010000012">
    <property type="protein sequence ID" value="EAK2223590.1"/>
    <property type="molecule type" value="Genomic_DNA"/>
</dbReference>
<gene>
    <name evidence="1" type="ORF">BGL21_06800</name>
</gene>
<comment type="caution">
    <text evidence="1">The sequence shown here is derived from an EMBL/GenBank/DDBJ whole genome shotgun (WGS) entry which is preliminary data.</text>
</comment>
<dbReference type="AlphaFoldDB" id="A0A5Z0BF91"/>
<protein>
    <submittedName>
        <fullName evidence="1">Sugar transferase</fullName>
    </submittedName>
</protein>
<name>A0A5Z0BF91_CAMJU</name>
<keyword evidence="1" id="KW-0808">Transferase</keyword>
<dbReference type="RefSeq" id="WP_070300781.1">
    <property type="nucleotide sequence ID" value="NZ_CP196336.1"/>
</dbReference>
<reference evidence="1" key="1">
    <citation type="submission" date="2018-05" db="EMBL/GenBank/DDBJ databases">
        <authorList>
            <consortium name="PulseNet: The National Subtyping Network for Foodborne Disease Surveillance"/>
            <person name="Tarr C.L."/>
            <person name="Trees E."/>
            <person name="Katz L.S."/>
            <person name="Carleton-Romer H.A."/>
            <person name="Stroika S."/>
            <person name="Kucerova Z."/>
            <person name="Roache K.F."/>
            <person name="Sabol A.L."/>
            <person name="Besser J."/>
            <person name="Gerner-Smidt P."/>
        </authorList>
    </citation>
    <scope>NUCLEOTIDE SEQUENCE</scope>
    <source>
        <strain evidence="1">PNUSAC000802</strain>
    </source>
</reference>
<sequence length="38" mass="4327">MFNPHSAIDRIKNQLAYKLGFAIIEHKNYGGGGYKFNI</sequence>
<proteinExistence type="predicted"/>
<organism evidence="1">
    <name type="scientific">Campylobacter jejuni</name>
    <dbReference type="NCBI Taxonomy" id="197"/>
    <lineage>
        <taxon>Bacteria</taxon>
        <taxon>Pseudomonadati</taxon>
        <taxon>Campylobacterota</taxon>
        <taxon>Epsilonproteobacteria</taxon>
        <taxon>Campylobacterales</taxon>
        <taxon>Campylobacteraceae</taxon>
        <taxon>Campylobacter</taxon>
    </lineage>
</organism>
<evidence type="ECO:0000313" key="1">
    <source>
        <dbReference type="EMBL" id="EAK2223590.1"/>
    </source>
</evidence>
<dbReference type="GO" id="GO:0016740">
    <property type="term" value="F:transferase activity"/>
    <property type="evidence" value="ECO:0007669"/>
    <property type="project" value="UniProtKB-KW"/>
</dbReference>